<feature type="chain" id="PRO_5015894319" evidence="2">
    <location>
        <begin position="19"/>
        <end position="757"/>
    </location>
</feature>
<protein>
    <submittedName>
        <fullName evidence="3">Uncharacterized protein</fullName>
    </submittedName>
</protein>
<dbReference type="EMBL" id="QFQS01000002">
    <property type="protein sequence ID" value="PZQ97614.1"/>
    <property type="molecule type" value="Genomic_DNA"/>
</dbReference>
<reference evidence="3 4" key="1">
    <citation type="submission" date="2017-08" db="EMBL/GenBank/DDBJ databases">
        <title>Infants hospitalized years apart are colonized by the same room-sourced microbial strains.</title>
        <authorList>
            <person name="Brooks B."/>
            <person name="Olm M.R."/>
            <person name="Firek B.A."/>
            <person name="Baker R."/>
            <person name="Thomas B.C."/>
            <person name="Morowitz M.J."/>
            <person name="Banfield J.F."/>
        </authorList>
    </citation>
    <scope>NUCLEOTIDE SEQUENCE [LARGE SCALE GENOMIC DNA]</scope>
    <source>
        <strain evidence="3">S2_003_000_R2_11</strain>
    </source>
</reference>
<evidence type="ECO:0000313" key="4">
    <source>
        <dbReference type="Proteomes" id="UP000248975"/>
    </source>
</evidence>
<feature type="region of interest" description="Disordered" evidence="1">
    <location>
        <begin position="120"/>
        <end position="184"/>
    </location>
</feature>
<evidence type="ECO:0000256" key="2">
    <source>
        <dbReference type="SAM" id="SignalP"/>
    </source>
</evidence>
<feature type="signal peptide" evidence="2">
    <location>
        <begin position="1"/>
        <end position="18"/>
    </location>
</feature>
<organism evidence="3 4">
    <name type="scientific">Cereibacter sphaeroides</name>
    <name type="common">Rhodobacter sphaeroides</name>
    <dbReference type="NCBI Taxonomy" id="1063"/>
    <lineage>
        <taxon>Bacteria</taxon>
        <taxon>Pseudomonadati</taxon>
        <taxon>Pseudomonadota</taxon>
        <taxon>Alphaproteobacteria</taxon>
        <taxon>Rhodobacterales</taxon>
        <taxon>Paracoccaceae</taxon>
        <taxon>Cereibacter</taxon>
    </lineage>
</organism>
<keyword evidence="2" id="KW-0732">Signal</keyword>
<accession>A0A2W5SCB5</accession>
<evidence type="ECO:0000313" key="3">
    <source>
        <dbReference type="EMBL" id="PZQ97614.1"/>
    </source>
</evidence>
<dbReference type="AlphaFoldDB" id="A0A2W5SCB5"/>
<gene>
    <name evidence="3" type="ORF">DI533_10565</name>
</gene>
<name>A0A2W5SCB5_CERSP</name>
<dbReference type="Proteomes" id="UP000248975">
    <property type="component" value="Unassembled WGS sequence"/>
</dbReference>
<evidence type="ECO:0000256" key="1">
    <source>
        <dbReference type="SAM" id="MobiDB-lite"/>
    </source>
</evidence>
<sequence>MKAALIALALAMPGAASAQTVRAQAGEHPGFTRLVLDFPEAASWKLGRTANGYELQVNGAKPRYDLTSVFRVIPRTRLASIWADPISGNLQIGVGCACHAAVFEHRPDILVIDLRDGPSEKGSAAEAALDGAEMPALVAANPPTLRPRRAPGRSPLEDAPQLALFRPPSNPTRRQDEASADSSGAADLRMLLAKPEPPPRLALPFPLPDEPESPMPLDAMRTELLEGMAKAATAGVIDLDASGLPAANTGAPLDSGSAAAHLAIDAVPGIAARPVNSVRPDLTGSGEACLPAEALDIGNWADARPFDQQMAQARDRLVGEFDRPDPERVANLVRLSLYFGFGAEARNLLTSFPLSDQSAPLWATISYIVDAERAPSAGFLADQISCDGPSALWAVLNSADPAELRRANKAAVSAAFSALPVHLRRHLGPDLAEGFLAIGDMATAQSIHDAIWRAPGDPGPPARLTVAQLATARGNLPEAAVTLESVSRERGPAAVRALVDLVDTRIALDQIVDQATITAIAALSQENRGLPVEVDLLRAEILARGSAGDFATAFSMVGRIPPAAPDLWRLLAKSGSDSAILAQAIIPDSQQVPVVDPAIRSLIGERLLRLGFADDALRWLPESGESADMVQLSRAELLRGDARAALRTLAGETGGEADQLRARALAQLGDESAAADALDRAGDAEGASLAHWQALDWKAAAEGAPLWRLAALRALSPEAPLPSASEAAPLSDGRALIEDSTKARAAIAALLESRQAP</sequence>
<comment type="caution">
    <text evidence="3">The sequence shown here is derived from an EMBL/GenBank/DDBJ whole genome shotgun (WGS) entry which is preliminary data.</text>
</comment>
<proteinExistence type="predicted"/>